<dbReference type="HOGENOM" id="CLU_024367_2_0_1"/>
<proteinExistence type="predicted"/>
<dbReference type="InterPro" id="IPR014752">
    <property type="entry name" value="Arrestin-like_C"/>
</dbReference>
<dbReference type="EMBL" id="JH598091">
    <property type="status" value="NOT_ANNOTATED_CDS"/>
    <property type="molecule type" value="Genomic_DNA"/>
</dbReference>
<dbReference type="VEuPathDB" id="FungiDB:HpaG812868"/>
<dbReference type="AlphaFoldDB" id="M4C1D0"/>
<dbReference type="STRING" id="559515.M4C1D0"/>
<accession>M4C1D0</accession>
<evidence type="ECO:0008006" key="4">
    <source>
        <dbReference type="Google" id="ProtNLM"/>
    </source>
</evidence>
<evidence type="ECO:0000313" key="3">
    <source>
        <dbReference type="Proteomes" id="UP000011713"/>
    </source>
</evidence>
<dbReference type="Proteomes" id="UP000011713">
    <property type="component" value="Unassembled WGS sequence"/>
</dbReference>
<dbReference type="eggNOG" id="ENOG502S12W">
    <property type="taxonomic scope" value="Eukaryota"/>
</dbReference>
<keyword evidence="3" id="KW-1185">Reference proteome</keyword>
<dbReference type="EnsemblProtists" id="HpaT812868">
    <property type="protein sequence ID" value="HpaP812868"/>
    <property type="gene ID" value="HpaG812868"/>
</dbReference>
<feature type="region of interest" description="Disordered" evidence="1">
    <location>
        <begin position="1"/>
        <end position="27"/>
    </location>
</feature>
<name>M4C1D0_HYAAE</name>
<evidence type="ECO:0000256" key="1">
    <source>
        <dbReference type="SAM" id="MobiDB-lite"/>
    </source>
</evidence>
<sequence length="245" mass="27150">MKEAIVPSRTHSTSFSPAQAGESEHTFELQLPTDLPSSFDLLDIYSETSERLRMQIKYQVSVWLRSNSASVAYLTAGQEFTVHDPSTSVPPARALKISASEVVHWLYCVKRGDLQMTVTIPNDVSVSVELVEEVVMQILGDRSDWTVTRVLSTEQLAGLEAGCVRKLATSVKFVENEKQSPVNADVDAHFVKCSHRVIVWCKPRFAPTVVCEVPVRVLHHKTPFRAGSTRLQRMPAEVTAGSKSA</sequence>
<dbReference type="InParanoid" id="M4C1D0"/>
<evidence type="ECO:0000313" key="2">
    <source>
        <dbReference type="EnsemblProtists" id="HpaP812868"/>
    </source>
</evidence>
<organism evidence="2 3">
    <name type="scientific">Hyaloperonospora arabidopsidis (strain Emoy2)</name>
    <name type="common">Downy mildew agent</name>
    <name type="synonym">Peronospora arabidopsidis</name>
    <dbReference type="NCBI Taxonomy" id="559515"/>
    <lineage>
        <taxon>Eukaryota</taxon>
        <taxon>Sar</taxon>
        <taxon>Stramenopiles</taxon>
        <taxon>Oomycota</taxon>
        <taxon>Peronosporomycetes</taxon>
        <taxon>Peronosporales</taxon>
        <taxon>Peronosporaceae</taxon>
        <taxon>Hyaloperonospora</taxon>
    </lineage>
</organism>
<reference evidence="2" key="2">
    <citation type="submission" date="2015-06" db="UniProtKB">
        <authorList>
            <consortium name="EnsemblProtists"/>
        </authorList>
    </citation>
    <scope>IDENTIFICATION</scope>
    <source>
        <strain evidence="2">Emoy2</strain>
    </source>
</reference>
<dbReference type="Gene3D" id="2.60.40.640">
    <property type="match status" value="1"/>
</dbReference>
<protein>
    <recommendedName>
        <fullName evidence="4">Arrestin C-terminal-like domain-containing protein</fullName>
    </recommendedName>
</protein>
<reference evidence="3" key="1">
    <citation type="journal article" date="2010" name="Science">
        <title>Signatures of adaptation to obligate biotrophy in the Hyaloperonospora arabidopsidis genome.</title>
        <authorList>
            <person name="Baxter L."/>
            <person name="Tripathy S."/>
            <person name="Ishaque N."/>
            <person name="Boot N."/>
            <person name="Cabral A."/>
            <person name="Kemen E."/>
            <person name="Thines M."/>
            <person name="Ah-Fong A."/>
            <person name="Anderson R."/>
            <person name="Badejoko W."/>
            <person name="Bittner-Eddy P."/>
            <person name="Boore J.L."/>
            <person name="Chibucos M.C."/>
            <person name="Coates M."/>
            <person name="Dehal P."/>
            <person name="Delehaunty K."/>
            <person name="Dong S."/>
            <person name="Downton P."/>
            <person name="Dumas B."/>
            <person name="Fabro G."/>
            <person name="Fronick C."/>
            <person name="Fuerstenberg S.I."/>
            <person name="Fulton L."/>
            <person name="Gaulin E."/>
            <person name="Govers F."/>
            <person name="Hughes L."/>
            <person name="Humphray S."/>
            <person name="Jiang R.H."/>
            <person name="Judelson H."/>
            <person name="Kamoun S."/>
            <person name="Kyung K."/>
            <person name="Meijer H."/>
            <person name="Minx P."/>
            <person name="Morris P."/>
            <person name="Nelson J."/>
            <person name="Phuntumart V."/>
            <person name="Qutob D."/>
            <person name="Rehmany A."/>
            <person name="Rougon-Cardoso A."/>
            <person name="Ryden P."/>
            <person name="Torto-Alalibo T."/>
            <person name="Studholme D."/>
            <person name="Wang Y."/>
            <person name="Win J."/>
            <person name="Wood J."/>
            <person name="Clifton S.W."/>
            <person name="Rogers J."/>
            <person name="Van den Ackerveken G."/>
            <person name="Jones J.D."/>
            <person name="McDowell J.M."/>
            <person name="Beynon J."/>
            <person name="Tyler B.M."/>
        </authorList>
    </citation>
    <scope>NUCLEOTIDE SEQUENCE [LARGE SCALE GENOMIC DNA]</scope>
    <source>
        <strain evidence="3">Emoy2</strain>
    </source>
</reference>